<proteinExistence type="predicted"/>
<comment type="caution">
    <text evidence="2">The sequence shown here is derived from an EMBL/GenBank/DDBJ whole genome shotgun (WGS) entry which is preliminary data.</text>
</comment>
<evidence type="ECO:0000256" key="1">
    <source>
        <dbReference type="SAM" id="MobiDB-lite"/>
    </source>
</evidence>
<dbReference type="Proteomes" id="UP000825935">
    <property type="component" value="Chromosome 5"/>
</dbReference>
<sequence length="226" mass="24529">MAEALHSTVSAKRPRSDTGPHEDRPSSKRAFSEPHQTDAHLTLLEELCNLDVVDGKVHLSSSDGSVSQEDLVTEMMKSLERVIGTGTATTGESSPRSTCSETATPVGERLAESGAPVDQTPFDLELLWRGFSSYEDDSNSPSPDGAATPCGQIQEVDPYIRRIVEASDYELGLTDVSDLDGSLHGSWNYVSDNSPCSSSSPATSYWFDAPFQQFEEAIETYDPVLF</sequence>
<protein>
    <submittedName>
        <fullName evidence="2">Uncharacterized protein</fullName>
    </submittedName>
</protein>
<gene>
    <name evidence="2" type="ORF">KP509_05G004300</name>
</gene>
<evidence type="ECO:0000313" key="3">
    <source>
        <dbReference type="Proteomes" id="UP000825935"/>
    </source>
</evidence>
<accession>A0A8T2UJ28</accession>
<dbReference type="AlphaFoldDB" id="A0A8T2UJ28"/>
<feature type="region of interest" description="Disordered" evidence="1">
    <location>
        <begin position="1"/>
        <end position="37"/>
    </location>
</feature>
<evidence type="ECO:0000313" key="2">
    <source>
        <dbReference type="EMBL" id="KAH7436137.1"/>
    </source>
</evidence>
<name>A0A8T2UJ28_CERRI</name>
<feature type="compositionally biased region" description="Polar residues" evidence="1">
    <location>
        <begin position="86"/>
        <end position="103"/>
    </location>
</feature>
<keyword evidence="3" id="KW-1185">Reference proteome</keyword>
<reference evidence="2" key="1">
    <citation type="submission" date="2021-08" db="EMBL/GenBank/DDBJ databases">
        <title>WGS assembly of Ceratopteris richardii.</title>
        <authorList>
            <person name="Marchant D.B."/>
            <person name="Chen G."/>
            <person name="Jenkins J."/>
            <person name="Shu S."/>
            <person name="Leebens-Mack J."/>
            <person name="Grimwood J."/>
            <person name="Schmutz J."/>
            <person name="Soltis P."/>
            <person name="Soltis D."/>
            <person name="Chen Z.-H."/>
        </authorList>
    </citation>
    <scope>NUCLEOTIDE SEQUENCE</scope>
    <source>
        <strain evidence="2">Whitten #5841</strain>
        <tissue evidence="2">Leaf</tissue>
    </source>
</reference>
<feature type="compositionally biased region" description="Basic and acidic residues" evidence="1">
    <location>
        <begin position="14"/>
        <end position="37"/>
    </location>
</feature>
<organism evidence="2 3">
    <name type="scientific">Ceratopteris richardii</name>
    <name type="common">Triangle waterfern</name>
    <dbReference type="NCBI Taxonomy" id="49495"/>
    <lineage>
        <taxon>Eukaryota</taxon>
        <taxon>Viridiplantae</taxon>
        <taxon>Streptophyta</taxon>
        <taxon>Embryophyta</taxon>
        <taxon>Tracheophyta</taxon>
        <taxon>Polypodiopsida</taxon>
        <taxon>Polypodiidae</taxon>
        <taxon>Polypodiales</taxon>
        <taxon>Pteridineae</taxon>
        <taxon>Pteridaceae</taxon>
        <taxon>Parkerioideae</taxon>
        <taxon>Ceratopteris</taxon>
    </lineage>
</organism>
<dbReference type="EMBL" id="CM035410">
    <property type="protein sequence ID" value="KAH7436137.1"/>
    <property type="molecule type" value="Genomic_DNA"/>
</dbReference>
<feature type="region of interest" description="Disordered" evidence="1">
    <location>
        <begin position="86"/>
        <end position="116"/>
    </location>
</feature>